<gene>
    <name evidence="1" type="ORF">ACFOWD_06290</name>
</gene>
<reference evidence="2" key="1">
    <citation type="journal article" date="2019" name="Int. J. Syst. Evol. Microbiol.">
        <title>The Global Catalogue of Microorganisms (GCM) 10K type strain sequencing project: providing services to taxonomists for standard genome sequencing and annotation.</title>
        <authorList>
            <consortium name="The Broad Institute Genomics Platform"/>
            <consortium name="The Broad Institute Genome Sequencing Center for Infectious Disease"/>
            <person name="Wu L."/>
            <person name="Ma J."/>
        </authorList>
    </citation>
    <scope>NUCLEOTIDE SEQUENCE [LARGE SCALE GENOMIC DNA]</scope>
    <source>
        <strain evidence="2">CECT 8655</strain>
    </source>
</reference>
<dbReference type="SUPFAM" id="SSF55729">
    <property type="entry name" value="Acyl-CoA N-acyltransferases (Nat)"/>
    <property type="match status" value="1"/>
</dbReference>
<evidence type="ECO:0008006" key="3">
    <source>
        <dbReference type="Google" id="ProtNLM"/>
    </source>
</evidence>
<sequence>MIRLIKRHQLDEIKYNNCIKKSLQSRVYAFSWYLDIACKNWDILILNDYEAVMPIPWRKKLGIKYVYPPFWILELGIFSINTNVKVDEFLQEAKLYFKYIESFLNTDSVVENPLNLKKRTLQKLQLQENYEAIVDNYRKDRKKDLRRAKEYLLKEKWHDRPENLIELFKENVGLRTPKIGKKDYDILLRIIQECIKNGVGEMLSIYNPYETLVASAFLIKYKETVTILVSSTDFNNRKNGANTFLIDSAIFKYHKEFKTFNFGGSSIKSIANYFLSFGAKTDNYYQFKSNNLAKLLTLFKK</sequence>
<dbReference type="Proteomes" id="UP001595826">
    <property type="component" value="Unassembled WGS sequence"/>
</dbReference>
<comment type="caution">
    <text evidence="1">The sequence shown here is derived from an EMBL/GenBank/DDBJ whole genome shotgun (WGS) entry which is preliminary data.</text>
</comment>
<dbReference type="Gene3D" id="3.40.630.30">
    <property type="match status" value="1"/>
</dbReference>
<proteinExistence type="predicted"/>
<name>A0ABV8R942_9FLAO</name>
<dbReference type="RefSeq" id="WP_377409028.1">
    <property type="nucleotide sequence ID" value="NZ_JBHSCY010000001.1"/>
</dbReference>
<keyword evidence="2" id="KW-1185">Reference proteome</keyword>
<organism evidence="1 2">
    <name type="scientific">Polaribacter marinivivus</name>
    <dbReference type="NCBI Taxonomy" id="1524260"/>
    <lineage>
        <taxon>Bacteria</taxon>
        <taxon>Pseudomonadati</taxon>
        <taxon>Bacteroidota</taxon>
        <taxon>Flavobacteriia</taxon>
        <taxon>Flavobacteriales</taxon>
        <taxon>Flavobacteriaceae</taxon>
    </lineage>
</organism>
<evidence type="ECO:0000313" key="2">
    <source>
        <dbReference type="Proteomes" id="UP001595826"/>
    </source>
</evidence>
<accession>A0ABV8R942</accession>
<dbReference type="InterPro" id="IPR016181">
    <property type="entry name" value="Acyl_CoA_acyltransferase"/>
</dbReference>
<dbReference type="EMBL" id="JBHSCY010000001">
    <property type="protein sequence ID" value="MFC4268508.1"/>
    <property type="molecule type" value="Genomic_DNA"/>
</dbReference>
<evidence type="ECO:0000313" key="1">
    <source>
        <dbReference type="EMBL" id="MFC4268508.1"/>
    </source>
</evidence>
<protein>
    <recommendedName>
        <fullName evidence="3">BioF2-like acetyltransferase domain-containing protein</fullName>
    </recommendedName>
</protein>